<gene>
    <name evidence="1" type="ORF">EV421DRAFT_1744160</name>
</gene>
<comment type="caution">
    <text evidence="1">The sequence shown here is derived from an EMBL/GenBank/DDBJ whole genome shotgun (WGS) entry which is preliminary data.</text>
</comment>
<dbReference type="EMBL" id="JAUEPT010000154">
    <property type="protein sequence ID" value="KAK0430344.1"/>
    <property type="molecule type" value="Genomic_DNA"/>
</dbReference>
<dbReference type="AlphaFoldDB" id="A0AA39IW92"/>
<proteinExistence type="predicted"/>
<evidence type="ECO:0000313" key="2">
    <source>
        <dbReference type="Proteomes" id="UP001175226"/>
    </source>
</evidence>
<sequence>MAPSCFLPAIPAVSLLHSCKAKELLSPVQRFPLLPHSLAVVVPQPGFGSSRDPCALLGPMQGAWLLSRNGPRRWLALACQFKAFAATDRSFLQLLGHANALYEKLPYLFPNFPYAAIALGGFGAHFITFGG</sequence>
<reference evidence="1" key="1">
    <citation type="submission" date="2023-06" db="EMBL/GenBank/DDBJ databases">
        <authorList>
            <consortium name="Lawrence Berkeley National Laboratory"/>
            <person name="Ahrendt S."/>
            <person name="Sahu N."/>
            <person name="Indic B."/>
            <person name="Wong-Bajracharya J."/>
            <person name="Merenyi Z."/>
            <person name="Ke H.-M."/>
            <person name="Monk M."/>
            <person name="Kocsube S."/>
            <person name="Drula E."/>
            <person name="Lipzen A."/>
            <person name="Balint B."/>
            <person name="Henrissat B."/>
            <person name="Andreopoulos B."/>
            <person name="Martin F.M."/>
            <person name="Harder C.B."/>
            <person name="Rigling D."/>
            <person name="Ford K.L."/>
            <person name="Foster G.D."/>
            <person name="Pangilinan J."/>
            <person name="Papanicolaou A."/>
            <person name="Barry K."/>
            <person name="LaButti K."/>
            <person name="Viragh M."/>
            <person name="Koriabine M."/>
            <person name="Yan M."/>
            <person name="Riley R."/>
            <person name="Champramary S."/>
            <person name="Plett K.L."/>
            <person name="Tsai I.J."/>
            <person name="Slot J."/>
            <person name="Sipos G."/>
            <person name="Plett J."/>
            <person name="Nagy L.G."/>
            <person name="Grigoriev I.V."/>
        </authorList>
    </citation>
    <scope>NUCLEOTIDE SEQUENCE</scope>
    <source>
        <strain evidence="1">FPL87.14</strain>
    </source>
</reference>
<accession>A0AA39IW92</accession>
<protein>
    <submittedName>
        <fullName evidence="1">Uncharacterized protein</fullName>
    </submittedName>
</protein>
<name>A0AA39IW92_9AGAR</name>
<organism evidence="1 2">
    <name type="scientific">Armillaria borealis</name>
    <dbReference type="NCBI Taxonomy" id="47425"/>
    <lineage>
        <taxon>Eukaryota</taxon>
        <taxon>Fungi</taxon>
        <taxon>Dikarya</taxon>
        <taxon>Basidiomycota</taxon>
        <taxon>Agaricomycotina</taxon>
        <taxon>Agaricomycetes</taxon>
        <taxon>Agaricomycetidae</taxon>
        <taxon>Agaricales</taxon>
        <taxon>Marasmiineae</taxon>
        <taxon>Physalacriaceae</taxon>
        <taxon>Armillaria</taxon>
    </lineage>
</organism>
<keyword evidence="2" id="KW-1185">Reference proteome</keyword>
<dbReference type="Proteomes" id="UP001175226">
    <property type="component" value="Unassembled WGS sequence"/>
</dbReference>
<evidence type="ECO:0000313" key="1">
    <source>
        <dbReference type="EMBL" id="KAK0430344.1"/>
    </source>
</evidence>